<comment type="caution">
    <text evidence="2">The sequence shown here is derived from an EMBL/GenBank/DDBJ whole genome shotgun (WGS) entry which is preliminary data.</text>
</comment>
<evidence type="ECO:0000313" key="3">
    <source>
        <dbReference type="Proteomes" id="UP000537161"/>
    </source>
</evidence>
<reference evidence="2 3" key="1">
    <citation type="submission" date="2020-08" db="EMBL/GenBank/DDBJ databases">
        <title>Genomic Encyclopedia of Type Strains, Phase IV (KMG-IV): sequencing the most valuable type-strain genomes for metagenomic binning, comparative biology and taxonomic classification.</title>
        <authorList>
            <person name="Goeker M."/>
        </authorList>
    </citation>
    <scope>NUCLEOTIDE SEQUENCE [LARGE SCALE GENOMIC DNA]</scope>
    <source>
        <strain evidence="2 3">DSM 27163</strain>
    </source>
</reference>
<evidence type="ECO:0000313" key="2">
    <source>
        <dbReference type="EMBL" id="MBB5707015.1"/>
    </source>
</evidence>
<keyword evidence="1" id="KW-0472">Membrane</keyword>
<keyword evidence="3" id="KW-1185">Reference proteome</keyword>
<sequence length="63" mass="6297">MGAHPFAEAVATDAGPATTPTLVAMLSQAPGFSMSGEDISSLLILVPIGLLALITFGAMLTPL</sequence>
<feature type="transmembrane region" description="Helical" evidence="1">
    <location>
        <begin position="39"/>
        <end position="60"/>
    </location>
</feature>
<protein>
    <submittedName>
        <fullName evidence="2">Uncharacterized protein</fullName>
    </submittedName>
</protein>
<name>A0A7W9B673_9SPHN</name>
<dbReference type="EMBL" id="JACIJH010000007">
    <property type="protein sequence ID" value="MBB5707015.1"/>
    <property type="molecule type" value="Genomic_DNA"/>
</dbReference>
<proteinExistence type="predicted"/>
<keyword evidence="1" id="KW-0812">Transmembrane</keyword>
<keyword evidence="1" id="KW-1133">Transmembrane helix</keyword>
<gene>
    <name evidence="2" type="ORF">FHR21_002377</name>
</gene>
<dbReference type="Proteomes" id="UP000537161">
    <property type="component" value="Unassembled WGS sequence"/>
</dbReference>
<accession>A0A7W9B673</accession>
<dbReference type="RefSeq" id="WP_184098481.1">
    <property type="nucleotide sequence ID" value="NZ_JACIJH010000007.1"/>
</dbReference>
<dbReference type="AlphaFoldDB" id="A0A7W9B673"/>
<evidence type="ECO:0000256" key="1">
    <source>
        <dbReference type="SAM" id="Phobius"/>
    </source>
</evidence>
<organism evidence="2 3">
    <name type="scientific">Sphingopyxis panaciterrulae</name>
    <dbReference type="NCBI Taxonomy" id="462372"/>
    <lineage>
        <taxon>Bacteria</taxon>
        <taxon>Pseudomonadati</taxon>
        <taxon>Pseudomonadota</taxon>
        <taxon>Alphaproteobacteria</taxon>
        <taxon>Sphingomonadales</taxon>
        <taxon>Sphingomonadaceae</taxon>
        <taxon>Sphingopyxis</taxon>
    </lineage>
</organism>